<dbReference type="OrthoDB" id="5979581at2759"/>
<dbReference type="Gene3D" id="1.10.510.10">
    <property type="entry name" value="Transferase(Phosphotransferase) domain 1"/>
    <property type="match status" value="1"/>
</dbReference>
<dbReference type="Proteomes" id="UP000016923">
    <property type="component" value="Unassembled WGS sequence"/>
</dbReference>
<proteinExistence type="predicted"/>
<evidence type="ECO:0000259" key="6">
    <source>
        <dbReference type="PROSITE" id="PS50011"/>
    </source>
</evidence>
<dbReference type="Pfam" id="PF00069">
    <property type="entry name" value="Pkinase"/>
    <property type="match status" value="1"/>
</dbReference>
<keyword evidence="5" id="KW-0067">ATP-binding</keyword>
<evidence type="ECO:0000256" key="2">
    <source>
        <dbReference type="ARBA" id="ARBA00022679"/>
    </source>
</evidence>
<evidence type="ECO:0000256" key="5">
    <source>
        <dbReference type="ARBA" id="ARBA00022840"/>
    </source>
</evidence>
<dbReference type="GO" id="GO:0005524">
    <property type="term" value="F:ATP binding"/>
    <property type="evidence" value="ECO:0007669"/>
    <property type="project" value="UniProtKB-KW"/>
</dbReference>
<organism evidence="7 8">
    <name type="scientific">Ophiostoma piceae (strain UAMH 11346)</name>
    <name type="common">Sap stain fungus</name>
    <dbReference type="NCBI Taxonomy" id="1262450"/>
    <lineage>
        <taxon>Eukaryota</taxon>
        <taxon>Fungi</taxon>
        <taxon>Dikarya</taxon>
        <taxon>Ascomycota</taxon>
        <taxon>Pezizomycotina</taxon>
        <taxon>Sordariomycetes</taxon>
        <taxon>Sordariomycetidae</taxon>
        <taxon>Ophiostomatales</taxon>
        <taxon>Ophiostomataceae</taxon>
        <taxon>Ophiostoma</taxon>
    </lineage>
</organism>
<dbReference type="InterPro" id="IPR050494">
    <property type="entry name" value="Ser_Thr_dual-spec_kinase"/>
</dbReference>
<evidence type="ECO:0000313" key="7">
    <source>
        <dbReference type="EMBL" id="EPE02159.1"/>
    </source>
</evidence>
<dbReference type="VEuPathDB" id="FungiDB:F503_06163"/>
<dbReference type="OMA" id="QFKYFGP"/>
<dbReference type="InterPro" id="IPR008271">
    <property type="entry name" value="Ser/Thr_kinase_AS"/>
</dbReference>
<dbReference type="eggNOG" id="KOG0578">
    <property type="taxonomic scope" value="Eukaryota"/>
</dbReference>
<dbReference type="InterPro" id="IPR011009">
    <property type="entry name" value="Kinase-like_dom_sf"/>
</dbReference>
<dbReference type="HOGENOM" id="CLU_076146_1_0_1"/>
<evidence type="ECO:0000256" key="3">
    <source>
        <dbReference type="ARBA" id="ARBA00022741"/>
    </source>
</evidence>
<keyword evidence="1" id="KW-0723">Serine/threonine-protein kinase</keyword>
<evidence type="ECO:0000313" key="8">
    <source>
        <dbReference type="Proteomes" id="UP000016923"/>
    </source>
</evidence>
<feature type="domain" description="Protein kinase" evidence="6">
    <location>
        <begin position="1"/>
        <end position="196"/>
    </location>
</feature>
<dbReference type="PANTHER" id="PTHR24058">
    <property type="entry name" value="DUAL SPECIFICITY PROTEIN KINASE"/>
    <property type="match status" value="1"/>
</dbReference>
<dbReference type="PROSITE" id="PS50011">
    <property type="entry name" value="PROTEIN_KINASE_DOM"/>
    <property type="match status" value="1"/>
</dbReference>
<evidence type="ECO:0000256" key="4">
    <source>
        <dbReference type="ARBA" id="ARBA00022777"/>
    </source>
</evidence>
<reference evidence="7 8" key="1">
    <citation type="journal article" date="2013" name="BMC Genomics">
        <title>The genome and transcriptome of the pine saprophyte Ophiostoma piceae, and a comparison with the bark beetle-associated pine pathogen Grosmannia clavigera.</title>
        <authorList>
            <person name="Haridas S."/>
            <person name="Wang Y."/>
            <person name="Lim L."/>
            <person name="Massoumi Alamouti S."/>
            <person name="Jackman S."/>
            <person name="Docking R."/>
            <person name="Robertson G."/>
            <person name="Birol I."/>
            <person name="Bohlmann J."/>
            <person name="Breuil C."/>
        </authorList>
    </citation>
    <scope>NUCLEOTIDE SEQUENCE [LARGE SCALE GENOMIC DNA]</scope>
    <source>
        <strain evidence="7 8">UAMH 11346</strain>
    </source>
</reference>
<sequence>MALDALHKDGLVHTDIKLDNILVNYGTDGARFSDIQLGDCGGVVHETSTHAREGDLIGADLFRSPEAALQLPWDRATDMWSFGNAITSLVFGGGFHLFNPRLDGVTRDDFQTYYLTVLKRMYQFFGPFPTSYERFESEYANAVMFHINTMGLEPKPFRRIGPREVPSADKAFILKIMKLDPADRPTPSELLNDEWFEEYSLDTRTPLL</sequence>
<dbReference type="GO" id="GO:0004674">
    <property type="term" value="F:protein serine/threonine kinase activity"/>
    <property type="evidence" value="ECO:0007669"/>
    <property type="project" value="UniProtKB-KW"/>
</dbReference>
<gene>
    <name evidence="7" type="ORF">F503_06163</name>
</gene>
<dbReference type="PROSITE" id="PS00108">
    <property type="entry name" value="PROTEIN_KINASE_ST"/>
    <property type="match status" value="1"/>
</dbReference>
<dbReference type="STRING" id="1262450.S3BLP5"/>
<accession>S3BLP5</accession>
<dbReference type="SUPFAM" id="SSF56112">
    <property type="entry name" value="Protein kinase-like (PK-like)"/>
    <property type="match status" value="1"/>
</dbReference>
<keyword evidence="2" id="KW-0808">Transferase</keyword>
<keyword evidence="8" id="KW-1185">Reference proteome</keyword>
<dbReference type="InterPro" id="IPR000719">
    <property type="entry name" value="Prot_kinase_dom"/>
</dbReference>
<name>S3BLP5_OPHP1</name>
<dbReference type="EMBL" id="KE148186">
    <property type="protein sequence ID" value="EPE02159.1"/>
    <property type="molecule type" value="Genomic_DNA"/>
</dbReference>
<keyword evidence="4 7" id="KW-0418">Kinase</keyword>
<keyword evidence="3" id="KW-0547">Nucleotide-binding</keyword>
<protein>
    <submittedName>
        <fullName evidence="7">Serine threonine protein kinase</fullName>
    </submittedName>
</protein>
<dbReference type="AlphaFoldDB" id="S3BLP5"/>
<dbReference type="SMART" id="SM00220">
    <property type="entry name" value="S_TKc"/>
    <property type="match status" value="1"/>
</dbReference>
<evidence type="ECO:0000256" key="1">
    <source>
        <dbReference type="ARBA" id="ARBA00022527"/>
    </source>
</evidence>